<evidence type="ECO:0000259" key="1">
    <source>
        <dbReference type="Pfam" id="PF00931"/>
    </source>
</evidence>
<dbReference type="Pfam" id="PF26355">
    <property type="entry name" value="HTH_VMAP-M9"/>
    <property type="match status" value="1"/>
</dbReference>
<dbReference type="Proteomes" id="UP000622533">
    <property type="component" value="Unassembled WGS sequence"/>
</dbReference>
<keyword evidence="4" id="KW-1185">Reference proteome</keyword>
<proteinExistence type="predicted"/>
<dbReference type="GO" id="GO:0043531">
    <property type="term" value="F:ADP binding"/>
    <property type="evidence" value="ECO:0007669"/>
    <property type="project" value="InterPro"/>
</dbReference>
<feature type="domain" description="vWA-MoxR associated protein N-terminal HTH" evidence="2">
    <location>
        <begin position="1"/>
        <end position="86"/>
    </location>
</feature>
<dbReference type="InterPro" id="IPR027417">
    <property type="entry name" value="P-loop_NTPase"/>
</dbReference>
<accession>A0A8J6ZWV0</accession>
<dbReference type="InterPro" id="IPR002182">
    <property type="entry name" value="NB-ARC"/>
</dbReference>
<dbReference type="SUPFAM" id="SSF52540">
    <property type="entry name" value="P-loop containing nucleoside triphosphate hydrolases"/>
    <property type="match status" value="1"/>
</dbReference>
<evidence type="ECO:0000313" key="3">
    <source>
        <dbReference type="EMBL" id="MBE9021446.1"/>
    </source>
</evidence>
<evidence type="ECO:0000313" key="4">
    <source>
        <dbReference type="Proteomes" id="UP000622533"/>
    </source>
</evidence>
<dbReference type="PRINTS" id="PR00364">
    <property type="entry name" value="DISEASERSIST"/>
</dbReference>
<dbReference type="Pfam" id="PF00931">
    <property type="entry name" value="NB-ARC"/>
    <property type="match status" value="1"/>
</dbReference>
<protein>
    <submittedName>
        <fullName evidence="3">AAA family ATPase</fullName>
    </submittedName>
</protein>
<dbReference type="InterPro" id="IPR058651">
    <property type="entry name" value="HTH_VMAP-M9"/>
</dbReference>
<dbReference type="PANTHER" id="PTHR47691:SF3">
    <property type="entry name" value="HTH-TYPE TRANSCRIPTIONAL REGULATOR RV0890C-RELATED"/>
    <property type="match status" value="1"/>
</dbReference>
<dbReference type="RefSeq" id="WP_193913559.1">
    <property type="nucleotide sequence ID" value="NZ_JADEXS020000003.1"/>
</dbReference>
<feature type="domain" description="NB-ARC" evidence="1">
    <location>
        <begin position="135"/>
        <end position="227"/>
    </location>
</feature>
<comment type="caution">
    <text evidence="3">The sequence shown here is derived from an EMBL/GenBank/DDBJ whole genome shotgun (WGS) entry which is preliminary data.</text>
</comment>
<dbReference type="Gene3D" id="3.40.50.300">
    <property type="entry name" value="P-loop containing nucleotide triphosphate hydrolases"/>
    <property type="match status" value="1"/>
</dbReference>
<dbReference type="PANTHER" id="PTHR47691">
    <property type="entry name" value="REGULATOR-RELATED"/>
    <property type="match status" value="1"/>
</dbReference>
<evidence type="ECO:0000259" key="2">
    <source>
        <dbReference type="Pfam" id="PF26355"/>
    </source>
</evidence>
<sequence>MDAKKAVKVINDLVFAKQGRWLEEAEKIVIEAAWLDLDYKEIAENGSYTYEYLQRRVAPTLWVLLTGILGSGEKVTKKRLRRILENQARLVSSKWSEKLDETPDILPAIGGYPPDVSNFYGRTPELAMLKELVAQERCIALIGPAGIGKSALVAKLFEFLDNGLPGFDAFVWKPLFYAPSSSELVGDLLKLLFESENQQLDLPEHNQARVSMLLDKLRSRRYLIVLDAAESILQGDRNATSNPYGVQYADYGIFFKRLVEEQHKSCLLLTSREPFVDIVRLQRKGQPARIIKIEGLGKEALEIFRAKGLTDQGRWVDLVEMYRGNPLALQIVASRIQDFFGGSVEEFFKCKTTFMTDLFQENLDELFGESGRLTNLEKKIMFYLAETLTKSSADSIPVSQLLHQFKAEVTTSKLIEALEALIERSLLEQKRSIKKEVLLSLQPLVRKYVFINCSSAEYQNVLPSLKSA</sequence>
<dbReference type="EMBL" id="JADEXS010000022">
    <property type="protein sequence ID" value="MBE9021446.1"/>
    <property type="molecule type" value="Genomic_DNA"/>
</dbReference>
<organism evidence="3 4">
    <name type="scientific">Desmonostoc muscorum LEGE 12446</name>
    <dbReference type="NCBI Taxonomy" id="1828758"/>
    <lineage>
        <taxon>Bacteria</taxon>
        <taxon>Bacillati</taxon>
        <taxon>Cyanobacteriota</taxon>
        <taxon>Cyanophyceae</taxon>
        <taxon>Nostocales</taxon>
        <taxon>Nostocaceae</taxon>
        <taxon>Desmonostoc</taxon>
    </lineage>
</organism>
<dbReference type="AlphaFoldDB" id="A0A8J6ZWV0"/>
<name>A0A8J6ZWV0_DESMC</name>
<gene>
    <name evidence="3" type="ORF">IQ276_02920</name>
</gene>
<reference evidence="3" key="1">
    <citation type="submission" date="2020-10" db="EMBL/GenBank/DDBJ databases">
        <authorList>
            <person name="Castelo-Branco R."/>
            <person name="Eusebio N."/>
            <person name="Adriana R."/>
            <person name="Vieira A."/>
            <person name="Brugerolle De Fraissinette N."/>
            <person name="Rezende De Castro R."/>
            <person name="Schneider M.P."/>
            <person name="Vasconcelos V."/>
            <person name="Leao P.N."/>
        </authorList>
    </citation>
    <scope>NUCLEOTIDE SEQUENCE</scope>
    <source>
        <strain evidence="3">LEGE 12446</strain>
    </source>
</reference>